<comment type="caution">
    <text evidence="3">The sequence shown here is derived from an EMBL/GenBank/DDBJ whole genome shotgun (WGS) entry which is preliminary data.</text>
</comment>
<feature type="compositionally biased region" description="Polar residues" evidence="1">
    <location>
        <begin position="213"/>
        <end position="245"/>
    </location>
</feature>
<dbReference type="GO" id="GO:0008270">
    <property type="term" value="F:zinc ion binding"/>
    <property type="evidence" value="ECO:0007669"/>
    <property type="project" value="InterPro"/>
</dbReference>
<dbReference type="PANTHER" id="PTHR46786">
    <property type="entry name" value="ZINC FINGER MATRIN-TYPE PROTEIN 3"/>
    <property type="match status" value="1"/>
</dbReference>
<dbReference type="PROSITE" id="PS00028">
    <property type="entry name" value="ZINC_FINGER_C2H2_1"/>
    <property type="match status" value="2"/>
</dbReference>
<dbReference type="AlphaFoldDB" id="A0AAE1AFJ8"/>
<dbReference type="GO" id="GO:0003676">
    <property type="term" value="F:nucleic acid binding"/>
    <property type="evidence" value="ECO:0007669"/>
    <property type="project" value="InterPro"/>
</dbReference>
<dbReference type="Pfam" id="PF12874">
    <property type="entry name" value="zf-met"/>
    <property type="match status" value="2"/>
</dbReference>
<accession>A0AAE1AFJ8</accession>
<feature type="region of interest" description="Disordered" evidence="1">
    <location>
        <begin position="213"/>
        <end position="271"/>
    </location>
</feature>
<feature type="region of interest" description="Disordered" evidence="1">
    <location>
        <begin position="301"/>
        <end position="576"/>
    </location>
</feature>
<feature type="compositionally biased region" description="Low complexity" evidence="1">
    <location>
        <begin position="126"/>
        <end position="193"/>
    </location>
</feature>
<dbReference type="PANTHER" id="PTHR46786:SF1">
    <property type="entry name" value="ZINC FINGER MATRIN-TYPE PROTEIN 3"/>
    <property type="match status" value="1"/>
</dbReference>
<feature type="region of interest" description="Disordered" evidence="1">
    <location>
        <begin position="1"/>
        <end position="28"/>
    </location>
</feature>
<keyword evidence="4" id="KW-1185">Reference proteome</keyword>
<dbReference type="InterPro" id="IPR052644">
    <property type="entry name" value="ZMAT3"/>
</dbReference>
<proteinExistence type="predicted"/>
<protein>
    <recommendedName>
        <fullName evidence="2">C2H2-type domain-containing protein</fullName>
    </recommendedName>
</protein>
<feature type="region of interest" description="Disordered" evidence="1">
    <location>
        <begin position="804"/>
        <end position="893"/>
    </location>
</feature>
<dbReference type="Proteomes" id="UP001283361">
    <property type="component" value="Unassembled WGS sequence"/>
</dbReference>
<feature type="domain" description="C2H2-type" evidence="2">
    <location>
        <begin position="732"/>
        <end position="754"/>
    </location>
</feature>
<organism evidence="3 4">
    <name type="scientific">Elysia crispata</name>
    <name type="common">lettuce slug</name>
    <dbReference type="NCBI Taxonomy" id="231223"/>
    <lineage>
        <taxon>Eukaryota</taxon>
        <taxon>Metazoa</taxon>
        <taxon>Spiralia</taxon>
        <taxon>Lophotrochozoa</taxon>
        <taxon>Mollusca</taxon>
        <taxon>Gastropoda</taxon>
        <taxon>Heterobranchia</taxon>
        <taxon>Euthyneura</taxon>
        <taxon>Panpulmonata</taxon>
        <taxon>Sacoglossa</taxon>
        <taxon>Placobranchoidea</taxon>
        <taxon>Plakobranchidae</taxon>
        <taxon>Elysia</taxon>
    </lineage>
</organism>
<name>A0AAE1AFJ8_9GAST</name>
<evidence type="ECO:0000313" key="4">
    <source>
        <dbReference type="Proteomes" id="UP001283361"/>
    </source>
</evidence>
<dbReference type="SMART" id="SM00451">
    <property type="entry name" value="ZnF_U1"/>
    <property type="match status" value="3"/>
</dbReference>
<dbReference type="Gene3D" id="3.30.160.60">
    <property type="entry name" value="Classic Zinc Finger"/>
    <property type="match status" value="3"/>
</dbReference>
<feature type="domain" description="C2H2-type" evidence="2">
    <location>
        <begin position="774"/>
        <end position="796"/>
    </location>
</feature>
<feature type="compositionally biased region" description="Basic and acidic residues" evidence="1">
    <location>
        <begin position="513"/>
        <end position="576"/>
    </location>
</feature>
<evidence type="ECO:0000259" key="2">
    <source>
        <dbReference type="PROSITE" id="PS00028"/>
    </source>
</evidence>
<feature type="compositionally biased region" description="Basic and acidic residues" evidence="1">
    <location>
        <begin position="493"/>
        <end position="505"/>
    </location>
</feature>
<dbReference type="SUPFAM" id="SSF57667">
    <property type="entry name" value="beta-beta-alpha zinc fingers"/>
    <property type="match status" value="3"/>
</dbReference>
<feature type="region of interest" description="Disordered" evidence="1">
    <location>
        <begin position="703"/>
        <end position="722"/>
    </location>
</feature>
<feature type="compositionally biased region" description="Basic and acidic residues" evidence="1">
    <location>
        <begin position="854"/>
        <end position="868"/>
    </location>
</feature>
<evidence type="ECO:0000313" key="3">
    <source>
        <dbReference type="EMBL" id="KAK3785757.1"/>
    </source>
</evidence>
<feature type="region of interest" description="Disordered" evidence="1">
    <location>
        <begin position="122"/>
        <end position="193"/>
    </location>
</feature>
<dbReference type="InterPro" id="IPR013087">
    <property type="entry name" value="Znf_C2H2_type"/>
</dbReference>
<dbReference type="InterPro" id="IPR003604">
    <property type="entry name" value="Matrin/U1-like-C_Znf_C2H2"/>
</dbReference>
<dbReference type="InterPro" id="IPR036236">
    <property type="entry name" value="Znf_C2H2_sf"/>
</dbReference>
<feature type="compositionally biased region" description="Polar residues" evidence="1">
    <location>
        <begin position="404"/>
        <end position="416"/>
    </location>
</feature>
<reference evidence="3" key="1">
    <citation type="journal article" date="2023" name="G3 (Bethesda)">
        <title>A reference genome for the long-term kleptoplast-retaining sea slug Elysia crispata morphotype clarki.</title>
        <authorList>
            <person name="Eastman K.E."/>
            <person name="Pendleton A.L."/>
            <person name="Shaikh M.A."/>
            <person name="Suttiyut T."/>
            <person name="Ogas R."/>
            <person name="Tomko P."/>
            <person name="Gavelis G."/>
            <person name="Widhalm J.R."/>
            <person name="Wisecaver J.H."/>
        </authorList>
    </citation>
    <scope>NUCLEOTIDE SEQUENCE</scope>
    <source>
        <strain evidence="3">ECLA1</strain>
    </source>
</reference>
<gene>
    <name evidence="3" type="ORF">RRG08_051079</name>
</gene>
<feature type="compositionally biased region" description="Basic and acidic residues" evidence="1">
    <location>
        <begin position="421"/>
        <end position="436"/>
    </location>
</feature>
<sequence length="893" mass="99357">MSYSGYQFSRGSRTYDQPTTGSSLALYSQSQPVDGSMAQYRGSDQGIGTQFINASKSSSYDYSYSTDYYNQNQAPQARAPATDNYYSYNINTAQTQLSRQSVAPSHSSYNSNEILAPTYSEAQSISSYNSQPHYQQQYQQTPHTQQPYQHTPHAQQQHYQQPQHNNQQQRQHNQQISHSQQQQQQQQYQEPSHTYPQVQYQYDPVTHSSEVYGVSNSTQSAPDNHSYLNTSEAPWATENQYTESTGYYDPEPSSTAGYQQEPPRYASSSVHPVAHNRNSLAPYSENSGRFSSFTGSGLSATAGRGYSNDRLKSKANVSEPESFQSKKTEFGGYSGPAPSTRGNWKRSSERGRGRLSGGQPLRGHANSHQDSRGSSSSGRSGGAWAGPPQLKTEHGGNWRGGGNQSQRPSDFQSSPSYGARKRLDSPDNYNRGHDGRQGYSRGAGCGLNSSRGRLQPPAHTLAQLAKPPADDGPVYQTPRPYKKPEVIKAPSRPQDRLLNEVEGKAKPAAKRKLTPEELKKKEEERKKAEEEEREKAEEERKRAEEERKKAEEEAQKRAEEEKKRAEDEQKKAAEELRRKLADEAVKAAPPSKPPETAEEIAYEEEIQRKIRESVVVLTSTVEEPPPAVQGDPLAELEMSEELRELLKSITTQYLCKLCSVRIVGPQMAGMHYNGKNHLKKLRNFVQTNGRSAGFYLGLEEQRAKETKDGEGKDGENKAEAVETTETDEKKYCKICKVSFSQPSQADMHYKGKNHAKKLRNCGGVNGTGPEVFECKICCVTVTAQEHLTAHLNGARHKQQVRKIDANENYSGSVPNRGRGGLGYRGRGGRGGGSDWKPGSDSGQRGGRGGLRGRGRGENKGRGGHEQGLKRQGFLPDDNFYRPNGPSMFKRPRF</sequence>
<dbReference type="EMBL" id="JAWDGP010002063">
    <property type="protein sequence ID" value="KAK3785757.1"/>
    <property type="molecule type" value="Genomic_DNA"/>
</dbReference>
<evidence type="ECO:0000256" key="1">
    <source>
        <dbReference type="SAM" id="MobiDB-lite"/>
    </source>
</evidence>
<feature type="compositionally biased region" description="Gly residues" evidence="1">
    <location>
        <begin position="817"/>
        <end position="833"/>
    </location>
</feature>